<dbReference type="GeneID" id="2876170"/>
<accession>C8VTI9</accession>
<dbReference type="AlphaFoldDB" id="Q5BGD3"/>
<evidence type="ECO:0000313" key="3">
    <source>
        <dbReference type="Proteomes" id="UP000000560"/>
    </source>
</evidence>
<proteinExistence type="predicted"/>
<gene>
    <name evidence="2" type="ORF">ANIA_00397</name>
</gene>
<sequence length="115" mass="13198">MLIPQRDCQSRPSELDGLLDEDESQLRQHHSLPRSLTHSEVKELSSAPGIDALTPRGDSRHSKTVRFALGSKSIQYFNPTERPSLVQKFIIARRVMENWLIWGVLQAVYFPCIIR</sequence>
<evidence type="ECO:0000256" key="1">
    <source>
        <dbReference type="SAM" id="MobiDB-lite"/>
    </source>
</evidence>
<dbReference type="InParanoid" id="Q5BGD3"/>
<keyword evidence="3" id="KW-1185">Reference proteome</keyword>
<evidence type="ECO:0000313" key="2">
    <source>
        <dbReference type="EMBL" id="CBF89566.1"/>
    </source>
</evidence>
<dbReference type="HOGENOM" id="CLU_2108985_0_0_1"/>
<name>Q5BGD3_EMENI</name>
<accession>Q5BGD3</accession>
<dbReference type="EMBL" id="BN001308">
    <property type="protein sequence ID" value="CBF89566.1"/>
    <property type="molecule type" value="Genomic_DNA"/>
</dbReference>
<dbReference type="Proteomes" id="UP000000560">
    <property type="component" value="Chromosome VIII"/>
</dbReference>
<feature type="region of interest" description="Disordered" evidence="1">
    <location>
        <begin position="22"/>
        <end position="58"/>
    </location>
</feature>
<reference evidence="3" key="1">
    <citation type="journal article" date="2005" name="Nature">
        <title>Sequencing of Aspergillus nidulans and comparative analysis with A. fumigatus and A. oryzae.</title>
        <authorList>
            <person name="Galagan J.E."/>
            <person name="Calvo S.E."/>
            <person name="Cuomo C."/>
            <person name="Ma L.J."/>
            <person name="Wortman J.R."/>
            <person name="Batzoglou S."/>
            <person name="Lee S.I."/>
            <person name="Basturkmen M."/>
            <person name="Spevak C.C."/>
            <person name="Clutterbuck J."/>
            <person name="Kapitonov V."/>
            <person name="Jurka J."/>
            <person name="Scazzocchio C."/>
            <person name="Farman M."/>
            <person name="Butler J."/>
            <person name="Purcell S."/>
            <person name="Harris S."/>
            <person name="Braus G.H."/>
            <person name="Draht O."/>
            <person name="Busch S."/>
            <person name="D'Enfert C."/>
            <person name="Bouchier C."/>
            <person name="Goldman G.H."/>
            <person name="Bell-Pedersen D."/>
            <person name="Griffiths-Jones S."/>
            <person name="Doonan J.H."/>
            <person name="Yu J."/>
            <person name="Vienken K."/>
            <person name="Pain A."/>
            <person name="Freitag M."/>
            <person name="Selker E.U."/>
            <person name="Archer D.B."/>
            <person name="Penalva M.A."/>
            <person name="Oakley B.R."/>
            <person name="Momany M."/>
            <person name="Tanaka T."/>
            <person name="Kumagai T."/>
            <person name="Asai K."/>
            <person name="Machida M."/>
            <person name="Nierman W.C."/>
            <person name="Denning D.W."/>
            <person name="Caddick M."/>
            <person name="Hynes M."/>
            <person name="Paoletti M."/>
            <person name="Fischer R."/>
            <person name="Miller B."/>
            <person name="Dyer P."/>
            <person name="Sachs M.S."/>
            <person name="Osmani S.A."/>
            <person name="Birren B.W."/>
        </authorList>
    </citation>
    <scope>NUCLEOTIDE SEQUENCE [LARGE SCALE GENOMIC DNA]</scope>
    <source>
        <strain evidence="3">FGSC A4 / ATCC 38163 / CBS 112.46 / NRRL 194 / M139</strain>
    </source>
</reference>
<dbReference type="RefSeq" id="XP_658001.1">
    <property type="nucleotide sequence ID" value="XM_652909.1"/>
</dbReference>
<dbReference type="VEuPathDB" id="FungiDB:AN0397"/>
<dbReference type="KEGG" id="ani:ANIA_00397"/>
<protein>
    <submittedName>
        <fullName evidence="2">Uncharacterized protein</fullName>
    </submittedName>
</protein>
<organism evidence="2 3">
    <name type="scientific">Emericella nidulans (strain FGSC A4 / ATCC 38163 / CBS 112.46 / NRRL 194 / M139)</name>
    <name type="common">Aspergillus nidulans</name>
    <dbReference type="NCBI Taxonomy" id="227321"/>
    <lineage>
        <taxon>Eukaryota</taxon>
        <taxon>Fungi</taxon>
        <taxon>Dikarya</taxon>
        <taxon>Ascomycota</taxon>
        <taxon>Pezizomycotina</taxon>
        <taxon>Eurotiomycetes</taxon>
        <taxon>Eurotiomycetidae</taxon>
        <taxon>Eurotiales</taxon>
        <taxon>Aspergillaceae</taxon>
        <taxon>Aspergillus</taxon>
        <taxon>Aspergillus subgen. Nidulantes</taxon>
    </lineage>
</organism>
<reference evidence="3" key="2">
    <citation type="journal article" date="2009" name="Fungal Genet. Biol.">
        <title>The 2008 update of the Aspergillus nidulans genome annotation: a community effort.</title>
        <authorList>
            <person name="Wortman J.R."/>
            <person name="Gilsenan J.M."/>
            <person name="Joardar V."/>
            <person name="Deegan J."/>
            <person name="Clutterbuck J."/>
            <person name="Andersen M.R."/>
            <person name="Archer D."/>
            <person name="Bencina M."/>
            <person name="Braus G."/>
            <person name="Coutinho P."/>
            <person name="von Dohren H."/>
            <person name="Doonan J."/>
            <person name="Driessen A.J."/>
            <person name="Durek P."/>
            <person name="Espeso E."/>
            <person name="Fekete E."/>
            <person name="Flipphi M."/>
            <person name="Estrada C.G."/>
            <person name="Geysens S."/>
            <person name="Goldman G."/>
            <person name="de Groot P.W."/>
            <person name="Hansen K."/>
            <person name="Harris S.D."/>
            <person name="Heinekamp T."/>
            <person name="Helmstaedt K."/>
            <person name="Henrissat B."/>
            <person name="Hofmann G."/>
            <person name="Homan T."/>
            <person name="Horio T."/>
            <person name="Horiuchi H."/>
            <person name="James S."/>
            <person name="Jones M."/>
            <person name="Karaffa L."/>
            <person name="Karanyi Z."/>
            <person name="Kato M."/>
            <person name="Keller N."/>
            <person name="Kelly D.E."/>
            <person name="Kiel J.A."/>
            <person name="Kim J.M."/>
            <person name="van der Klei I.J."/>
            <person name="Klis F.M."/>
            <person name="Kovalchuk A."/>
            <person name="Krasevec N."/>
            <person name="Kubicek C.P."/>
            <person name="Liu B."/>
            <person name="Maccabe A."/>
            <person name="Meyer V."/>
            <person name="Mirabito P."/>
            <person name="Miskei M."/>
            <person name="Mos M."/>
            <person name="Mullins J."/>
            <person name="Nelson D.R."/>
            <person name="Nielsen J."/>
            <person name="Oakley B.R."/>
            <person name="Osmani S.A."/>
            <person name="Pakula T."/>
            <person name="Paszewski A."/>
            <person name="Paulsen I."/>
            <person name="Pilsyk S."/>
            <person name="Pocsi I."/>
            <person name="Punt P.J."/>
            <person name="Ram A.F."/>
            <person name="Ren Q."/>
            <person name="Robellet X."/>
            <person name="Robson G."/>
            <person name="Seiboth B."/>
            <person name="van Solingen P."/>
            <person name="Specht T."/>
            <person name="Sun J."/>
            <person name="Taheri-Talesh N."/>
            <person name="Takeshita N."/>
            <person name="Ussery D."/>
            <person name="vanKuyk P.A."/>
            <person name="Visser H."/>
            <person name="van de Vondervoort P.J."/>
            <person name="de Vries R.P."/>
            <person name="Walton J."/>
            <person name="Xiang X."/>
            <person name="Xiong Y."/>
            <person name="Zeng A.P."/>
            <person name="Brandt B.W."/>
            <person name="Cornell M.J."/>
            <person name="van den Hondel C.A."/>
            <person name="Visser J."/>
            <person name="Oliver S.G."/>
            <person name="Turner G."/>
        </authorList>
    </citation>
    <scope>GENOME REANNOTATION</scope>
    <source>
        <strain evidence="3">FGSC A4 / ATCC 38163 / CBS 112.46 / NRRL 194 / M139</strain>
    </source>
</reference>